<sequence>MSAAAADPTAQMYTDRVMDSNDPRHHHPLKVHLRLLRPDHWCRHAPHQHHQHTRTSAGRHGTSVVLNKYDRPTSRPVQVEADLFATFGAPGEHMEYPRPGWTVTDLMEMPTQAADLSKDTAKSTPLPVRLHPLAFSLPPSSCPPLSIPQPPLTLAFVIGVGSMDACGPSQPQSHELTNLDANGSRSLESQSGFLSEVTSVQDSIGAFSVNRRGDRIKRLQAAVLPGVPGKQEKEMRENQVALVRTKFTKALTPGIITAADARNIGSCTETNLMLFLPNVPLMKTCVISPFASATCLRRTAVLSWYHSGANSSYQYIDGRTSTWRLRRRERRLVARAADELSEKAGRQRSAVLCIIFGK</sequence>
<dbReference type="EMBL" id="JARJLG010000055">
    <property type="protein sequence ID" value="KAJ7758461.1"/>
    <property type="molecule type" value="Genomic_DNA"/>
</dbReference>
<evidence type="ECO:0000256" key="1">
    <source>
        <dbReference type="SAM" id="MobiDB-lite"/>
    </source>
</evidence>
<feature type="region of interest" description="Disordered" evidence="1">
    <location>
        <begin position="1"/>
        <end position="25"/>
    </location>
</feature>
<keyword evidence="3" id="KW-1185">Reference proteome</keyword>
<accession>A0AAD7NF74</accession>
<evidence type="ECO:0000313" key="3">
    <source>
        <dbReference type="Proteomes" id="UP001215280"/>
    </source>
</evidence>
<evidence type="ECO:0000313" key="2">
    <source>
        <dbReference type="EMBL" id="KAJ7758461.1"/>
    </source>
</evidence>
<name>A0AAD7NF74_9AGAR</name>
<reference evidence="2" key="1">
    <citation type="submission" date="2023-03" db="EMBL/GenBank/DDBJ databases">
        <title>Massive genome expansion in bonnet fungi (Mycena s.s.) driven by repeated elements and novel gene families across ecological guilds.</title>
        <authorList>
            <consortium name="Lawrence Berkeley National Laboratory"/>
            <person name="Harder C.B."/>
            <person name="Miyauchi S."/>
            <person name="Viragh M."/>
            <person name="Kuo A."/>
            <person name="Thoen E."/>
            <person name="Andreopoulos B."/>
            <person name="Lu D."/>
            <person name="Skrede I."/>
            <person name="Drula E."/>
            <person name="Henrissat B."/>
            <person name="Morin E."/>
            <person name="Kohler A."/>
            <person name="Barry K."/>
            <person name="LaButti K."/>
            <person name="Morin E."/>
            <person name="Salamov A."/>
            <person name="Lipzen A."/>
            <person name="Mereny Z."/>
            <person name="Hegedus B."/>
            <person name="Baldrian P."/>
            <person name="Stursova M."/>
            <person name="Weitz H."/>
            <person name="Taylor A."/>
            <person name="Grigoriev I.V."/>
            <person name="Nagy L.G."/>
            <person name="Martin F."/>
            <person name="Kauserud H."/>
        </authorList>
    </citation>
    <scope>NUCLEOTIDE SEQUENCE</scope>
    <source>
        <strain evidence="2">CBHHK188m</strain>
    </source>
</reference>
<comment type="caution">
    <text evidence="2">The sequence shown here is derived from an EMBL/GenBank/DDBJ whole genome shotgun (WGS) entry which is preliminary data.</text>
</comment>
<proteinExistence type="predicted"/>
<gene>
    <name evidence="2" type="ORF">DFH07DRAFT_772470</name>
</gene>
<protein>
    <submittedName>
        <fullName evidence="2">Uncharacterized protein</fullName>
    </submittedName>
</protein>
<organism evidence="2 3">
    <name type="scientific">Mycena maculata</name>
    <dbReference type="NCBI Taxonomy" id="230809"/>
    <lineage>
        <taxon>Eukaryota</taxon>
        <taxon>Fungi</taxon>
        <taxon>Dikarya</taxon>
        <taxon>Basidiomycota</taxon>
        <taxon>Agaricomycotina</taxon>
        <taxon>Agaricomycetes</taxon>
        <taxon>Agaricomycetidae</taxon>
        <taxon>Agaricales</taxon>
        <taxon>Marasmiineae</taxon>
        <taxon>Mycenaceae</taxon>
        <taxon>Mycena</taxon>
    </lineage>
</organism>
<dbReference type="AlphaFoldDB" id="A0AAD7NF74"/>
<dbReference type="Proteomes" id="UP001215280">
    <property type="component" value="Unassembled WGS sequence"/>
</dbReference>